<accession>A0A7I8JNZ2</accession>
<dbReference type="InterPro" id="IPR044205">
    <property type="entry name" value="KIC/PBP1/KRP1"/>
</dbReference>
<gene>
    <name evidence="3" type="ORF">SI7747_15018302</name>
    <name evidence="4" type="ORF">SI8410_15019715</name>
</gene>
<dbReference type="AlphaFoldDB" id="A0A7I8JNZ2"/>
<dbReference type="PROSITE" id="PS50222">
    <property type="entry name" value="EF_HAND_2"/>
    <property type="match status" value="1"/>
</dbReference>
<dbReference type="Gene3D" id="1.10.238.10">
    <property type="entry name" value="EF-hand"/>
    <property type="match status" value="1"/>
</dbReference>
<dbReference type="Pfam" id="PF13833">
    <property type="entry name" value="EF-hand_8"/>
    <property type="match status" value="1"/>
</dbReference>
<evidence type="ECO:0000313" key="3">
    <source>
        <dbReference type="EMBL" id="CAA2632710.1"/>
    </source>
</evidence>
<evidence type="ECO:0000256" key="1">
    <source>
        <dbReference type="ARBA" id="ARBA00022837"/>
    </source>
</evidence>
<dbReference type="OrthoDB" id="343296at2759"/>
<keyword evidence="5" id="KW-1185">Reference proteome</keyword>
<proteinExistence type="predicted"/>
<keyword evidence="1" id="KW-0106">Calcium</keyword>
<dbReference type="SUPFAM" id="SSF47473">
    <property type="entry name" value="EF-hand"/>
    <property type="match status" value="1"/>
</dbReference>
<dbReference type="Proteomes" id="UP000663760">
    <property type="component" value="Chromosome 15"/>
</dbReference>
<evidence type="ECO:0000259" key="2">
    <source>
        <dbReference type="PROSITE" id="PS50222"/>
    </source>
</evidence>
<dbReference type="PANTHER" id="PTHR47319:SF6">
    <property type="entry name" value="OS06G0683400 PROTEIN"/>
    <property type="match status" value="1"/>
</dbReference>
<feature type="domain" description="EF-hand" evidence="2">
    <location>
        <begin position="68"/>
        <end position="103"/>
    </location>
</feature>
<dbReference type="EMBL" id="LR743602">
    <property type="protein sequence ID" value="CAA2632710.1"/>
    <property type="molecule type" value="Genomic_DNA"/>
</dbReference>
<dbReference type="GO" id="GO:0005509">
    <property type="term" value="F:calcium ion binding"/>
    <property type="evidence" value="ECO:0007669"/>
    <property type="project" value="InterPro"/>
</dbReference>
<name>A0A7I8JNZ2_SPIIN</name>
<sequence length="127" mass="13630">MAKNGGAAAARLGGVFEDHLPVMAERMGGQALVEELCGGFWLLADPARGLITLESLKRNAAAMGLGGLSEDELRAMLREGDVNGDGAMDQMEFCVLMFRLSPELMAESRRVVGEAIRFDLMAHKGFS</sequence>
<dbReference type="InterPro" id="IPR002048">
    <property type="entry name" value="EF_hand_dom"/>
</dbReference>
<evidence type="ECO:0000313" key="4">
    <source>
        <dbReference type="EMBL" id="CAA7409037.1"/>
    </source>
</evidence>
<protein>
    <recommendedName>
        <fullName evidence="2">EF-hand domain-containing protein</fullName>
    </recommendedName>
</protein>
<evidence type="ECO:0000313" key="5">
    <source>
        <dbReference type="Proteomes" id="UP000663760"/>
    </source>
</evidence>
<dbReference type="PANTHER" id="PTHR47319">
    <property type="entry name" value="CALCIUM-BINDING PROTEIN KIC"/>
    <property type="match status" value="1"/>
</dbReference>
<reference evidence="3" key="1">
    <citation type="submission" date="2019-12" db="EMBL/GenBank/DDBJ databases">
        <authorList>
            <person name="Scholz U."/>
            <person name="Mascher M."/>
            <person name="Fiebig A."/>
        </authorList>
    </citation>
    <scope>NUCLEOTIDE SEQUENCE</scope>
</reference>
<dbReference type="InterPro" id="IPR018247">
    <property type="entry name" value="EF_Hand_1_Ca_BS"/>
</dbReference>
<dbReference type="PROSITE" id="PS00018">
    <property type="entry name" value="EF_HAND_1"/>
    <property type="match status" value="1"/>
</dbReference>
<dbReference type="SMART" id="SM00054">
    <property type="entry name" value="EFh"/>
    <property type="match status" value="1"/>
</dbReference>
<dbReference type="InterPro" id="IPR011992">
    <property type="entry name" value="EF-hand-dom_pair"/>
</dbReference>
<organism evidence="3">
    <name type="scientific">Spirodela intermedia</name>
    <name type="common">Intermediate duckweed</name>
    <dbReference type="NCBI Taxonomy" id="51605"/>
    <lineage>
        <taxon>Eukaryota</taxon>
        <taxon>Viridiplantae</taxon>
        <taxon>Streptophyta</taxon>
        <taxon>Embryophyta</taxon>
        <taxon>Tracheophyta</taxon>
        <taxon>Spermatophyta</taxon>
        <taxon>Magnoliopsida</taxon>
        <taxon>Liliopsida</taxon>
        <taxon>Araceae</taxon>
        <taxon>Lemnoideae</taxon>
        <taxon>Spirodela</taxon>
    </lineage>
</organism>
<dbReference type="EMBL" id="LR746278">
    <property type="protein sequence ID" value="CAA7409037.1"/>
    <property type="molecule type" value="Genomic_DNA"/>
</dbReference>